<evidence type="ECO:0000256" key="1">
    <source>
        <dbReference type="ARBA" id="ARBA00009091"/>
    </source>
</evidence>
<dbReference type="PROSITE" id="PS51257">
    <property type="entry name" value="PROKAR_LIPOPROTEIN"/>
    <property type="match status" value="1"/>
</dbReference>
<dbReference type="GO" id="GO:0051082">
    <property type="term" value="F:unfolded protein binding"/>
    <property type="evidence" value="ECO:0007669"/>
    <property type="project" value="InterPro"/>
</dbReference>
<dbReference type="Pfam" id="PF03938">
    <property type="entry name" value="OmpH"/>
    <property type="match status" value="1"/>
</dbReference>
<dbReference type="EMBL" id="JADFFL010000003">
    <property type="protein sequence ID" value="MBE9662387.1"/>
    <property type="molecule type" value="Genomic_DNA"/>
</dbReference>
<feature type="chain" id="PRO_5037312497" evidence="3">
    <location>
        <begin position="24"/>
        <end position="196"/>
    </location>
</feature>
<evidence type="ECO:0000256" key="3">
    <source>
        <dbReference type="SAM" id="SignalP"/>
    </source>
</evidence>
<proteinExistence type="inferred from homology"/>
<keyword evidence="2 3" id="KW-0732">Signal</keyword>
<evidence type="ECO:0000313" key="5">
    <source>
        <dbReference type="Proteomes" id="UP000622475"/>
    </source>
</evidence>
<accession>A0A929KXC2</accession>
<protein>
    <submittedName>
        <fullName evidence="4">OmpH family outer membrane protein</fullName>
    </submittedName>
</protein>
<name>A0A929KXC2_9SPHI</name>
<evidence type="ECO:0000313" key="4">
    <source>
        <dbReference type="EMBL" id="MBE9662387.1"/>
    </source>
</evidence>
<dbReference type="GO" id="GO:0005829">
    <property type="term" value="C:cytosol"/>
    <property type="evidence" value="ECO:0007669"/>
    <property type="project" value="TreeGrafter"/>
</dbReference>
<dbReference type="Gene3D" id="3.30.910.20">
    <property type="entry name" value="Skp domain"/>
    <property type="match status" value="1"/>
</dbReference>
<dbReference type="SMART" id="SM00935">
    <property type="entry name" value="OmpH"/>
    <property type="match status" value="1"/>
</dbReference>
<comment type="similarity">
    <text evidence="1">Belongs to the Skp family.</text>
</comment>
<gene>
    <name evidence="4" type="ORF">IRJ16_10870</name>
</gene>
<dbReference type="PANTHER" id="PTHR35089">
    <property type="entry name" value="CHAPERONE PROTEIN SKP"/>
    <property type="match status" value="1"/>
</dbReference>
<dbReference type="PANTHER" id="PTHR35089:SF1">
    <property type="entry name" value="CHAPERONE PROTEIN SKP"/>
    <property type="match status" value="1"/>
</dbReference>
<dbReference type="AlphaFoldDB" id="A0A929KXC2"/>
<dbReference type="RefSeq" id="WP_194111557.1">
    <property type="nucleotide sequence ID" value="NZ_JADFFL010000003.1"/>
</dbReference>
<comment type="caution">
    <text evidence="4">The sequence shown here is derived from an EMBL/GenBank/DDBJ whole genome shotgun (WGS) entry which is preliminary data.</text>
</comment>
<organism evidence="4 5">
    <name type="scientific">Mucilaginibacter myungsuensis</name>
    <dbReference type="NCBI Taxonomy" id="649104"/>
    <lineage>
        <taxon>Bacteria</taxon>
        <taxon>Pseudomonadati</taxon>
        <taxon>Bacteroidota</taxon>
        <taxon>Sphingobacteriia</taxon>
        <taxon>Sphingobacteriales</taxon>
        <taxon>Sphingobacteriaceae</taxon>
        <taxon>Mucilaginibacter</taxon>
    </lineage>
</organism>
<dbReference type="InterPro" id="IPR005632">
    <property type="entry name" value="Chaperone_Skp"/>
</dbReference>
<reference evidence="4" key="1">
    <citation type="submission" date="2020-10" db="EMBL/GenBank/DDBJ databases">
        <title>Mucilaginibacter mali sp. nov., isolated from rhizosphere soil of apple orchard.</title>
        <authorList>
            <person name="Lee J.-S."/>
            <person name="Kim H.S."/>
            <person name="Kim J.-S."/>
        </authorList>
    </citation>
    <scope>NUCLEOTIDE SEQUENCE</scope>
    <source>
        <strain evidence="4">KCTC 22746</strain>
    </source>
</reference>
<evidence type="ECO:0000256" key="2">
    <source>
        <dbReference type="ARBA" id="ARBA00022729"/>
    </source>
</evidence>
<dbReference type="Proteomes" id="UP000622475">
    <property type="component" value="Unassembled WGS sequence"/>
</dbReference>
<dbReference type="GO" id="GO:0050821">
    <property type="term" value="P:protein stabilization"/>
    <property type="evidence" value="ECO:0007669"/>
    <property type="project" value="TreeGrafter"/>
</dbReference>
<dbReference type="SUPFAM" id="SSF111384">
    <property type="entry name" value="OmpH-like"/>
    <property type="match status" value="1"/>
</dbReference>
<feature type="signal peptide" evidence="3">
    <location>
        <begin position="1"/>
        <end position="23"/>
    </location>
</feature>
<keyword evidence="5" id="KW-1185">Reference proteome</keyword>
<sequence length="196" mass="21747">MKKSAANVAKITLGLVISATIFACNQKPAETKTATPAAAVPVDAKATIVYINQDSISEKYQAAIDMRKRLEEKGKTLKGQVDSRQQSLQRAYVDAQKNAASMTQEQQQALGQKLQRDQGSFQEFQQRANADFQNTSADETKALYDKIVDFTKTYAKDKGYKLILTYQNGNTTVLYGDPSLDVTADFIKKLNDAYKK</sequence>
<dbReference type="InterPro" id="IPR024930">
    <property type="entry name" value="Skp_dom_sf"/>
</dbReference>